<reference evidence="9 10" key="1">
    <citation type="submission" date="2016-02" db="EMBL/GenBank/DDBJ databases">
        <title>Paenibacillus sp. LPB0068, isolated from Crassostrea gigas.</title>
        <authorList>
            <person name="Shin S.-K."/>
            <person name="Yi H."/>
        </authorList>
    </citation>
    <scope>NUCLEOTIDE SEQUENCE [LARGE SCALE GENOMIC DNA]</scope>
    <source>
        <strain evidence="9 10">LPB0068</strain>
    </source>
</reference>
<dbReference type="EMBL" id="LSFN01000036">
    <property type="protein sequence ID" value="OAB72012.1"/>
    <property type="molecule type" value="Genomic_DNA"/>
</dbReference>
<dbReference type="GO" id="GO:0055085">
    <property type="term" value="P:transmembrane transport"/>
    <property type="evidence" value="ECO:0007669"/>
    <property type="project" value="InterPro"/>
</dbReference>
<feature type="domain" description="ABC transmembrane type-1" evidence="8">
    <location>
        <begin position="74"/>
        <end position="263"/>
    </location>
</feature>
<evidence type="ECO:0000256" key="5">
    <source>
        <dbReference type="ARBA" id="ARBA00022989"/>
    </source>
</evidence>
<dbReference type="InterPro" id="IPR000515">
    <property type="entry name" value="MetI-like"/>
</dbReference>
<dbReference type="AlphaFoldDB" id="A0A167BF05"/>
<gene>
    <name evidence="9" type="ORF">PNBC_18705</name>
</gene>
<keyword evidence="10" id="KW-1185">Reference proteome</keyword>
<dbReference type="GO" id="GO:0005886">
    <property type="term" value="C:plasma membrane"/>
    <property type="evidence" value="ECO:0007669"/>
    <property type="project" value="UniProtKB-SubCell"/>
</dbReference>
<evidence type="ECO:0000256" key="6">
    <source>
        <dbReference type="ARBA" id="ARBA00023136"/>
    </source>
</evidence>
<evidence type="ECO:0000256" key="3">
    <source>
        <dbReference type="ARBA" id="ARBA00022475"/>
    </source>
</evidence>
<dbReference type="InterPro" id="IPR035906">
    <property type="entry name" value="MetI-like_sf"/>
</dbReference>
<dbReference type="RefSeq" id="WP_068660805.1">
    <property type="nucleotide sequence ID" value="NZ_CP017770.1"/>
</dbReference>
<protein>
    <submittedName>
        <fullName evidence="9">ABC transporter permease</fullName>
    </submittedName>
</protein>
<organism evidence="9 10">
    <name type="scientific">Paenibacillus crassostreae</name>
    <dbReference type="NCBI Taxonomy" id="1763538"/>
    <lineage>
        <taxon>Bacteria</taxon>
        <taxon>Bacillati</taxon>
        <taxon>Bacillota</taxon>
        <taxon>Bacilli</taxon>
        <taxon>Bacillales</taxon>
        <taxon>Paenibacillaceae</taxon>
        <taxon>Paenibacillus</taxon>
    </lineage>
</organism>
<evidence type="ECO:0000313" key="9">
    <source>
        <dbReference type="EMBL" id="OAB72012.1"/>
    </source>
</evidence>
<feature type="transmembrane region" description="Helical" evidence="7">
    <location>
        <begin position="73"/>
        <end position="102"/>
    </location>
</feature>
<name>A0A167BF05_9BACL</name>
<keyword evidence="2 7" id="KW-0813">Transport</keyword>
<dbReference type="KEGG" id="pcx:LPB68_12190"/>
<feature type="transmembrane region" description="Helical" evidence="7">
    <location>
        <begin position="241"/>
        <end position="263"/>
    </location>
</feature>
<feature type="transmembrane region" description="Helical" evidence="7">
    <location>
        <begin position="137"/>
        <end position="158"/>
    </location>
</feature>
<feature type="transmembrane region" description="Helical" evidence="7">
    <location>
        <begin position="12"/>
        <end position="35"/>
    </location>
</feature>
<dbReference type="STRING" id="1763538.LPB68_12190"/>
<dbReference type="Gene3D" id="1.10.3720.10">
    <property type="entry name" value="MetI-like"/>
    <property type="match status" value="1"/>
</dbReference>
<evidence type="ECO:0000256" key="7">
    <source>
        <dbReference type="RuleBase" id="RU363032"/>
    </source>
</evidence>
<proteinExistence type="inferred from homology"/>
<sequence length="278" mass="31700">MIKARKAARYKSIAIQLLYVALGIVVSLPIIYAFFTSFLKPADILTYPPRLFPNYIYMQNYYDALQMTQLLRFILNSLIIAVVASFFRIVIGSLAAYAFAFFNFKGKQFLFFIVLGTMMIHPDTVIVTNYLTVSRMGLVNTYSGMVIIFLVSAFNIFMMRQYFMTVSHELRDAAYVDGVGNFTFFYKILMPLSKPVLAVVFISSFINMWNQYMWPLLVTNRDEMRPVQVGITLLNYAEGVMYGPTMAATIIVLIPSIFIFLIFRKQLMGDISAGALKG</sequence>
<dbReference type="SUPFAM" id="SSF161098">
    <property type="entry name" value="MetI-like"/>
    <property type="match status" value="1"/>
</dbReference>
<keyword evidence="5 7" id="KW-1133">Transmembrane helix</keyword>
<dbReference type="PANTHER" id="PTHR43744:SF8">
    <property type="entry name" value="SN-GLYCEROL-3-PHOSPHATE TRANSPORT SYSTEM PERMEASE PROTEIN UGPE"/>
    <property type="match status" value="1"/>
</dbReference>
<evidence type="ECO:0000256" key="2">
    <source>
        <dbReference type="ARBA" id="ARBA00022448"/>
    </source>
</evidence>
<dbReference type="OrthoDB" id="9771544at2"/>
<keyword evidence="6 7" id="KW-0472">Membrane</keyword>
<dbReference type="PANTHER" id="PTHR43744">
    <property type="entry name" value="ABC TRANSPORTER PERMEASE PROTEIN MG189-RELATED-RELATED"/>
    <property type="match status" value="1"/>
</dbReference>
<dbReference type="CDD" id="cd06261">
    <property type="entry name" value="TM_PBP2"/>
    <property type="match status" value="1"/>
</dbReference>
<comment type="subcellular location">
    <subcellularLocation>
        <location evidence="1 7">Cell membrane</location>
        <topology evidence="1 7">Multi-pass membrane protein</topology>
    </subcellularLocation>
</comment>
<evidence type="ECO:0000313" key="10">
    <source>
        <dbReference type="Proteomes" id="UP000077134"/>
    </source>
</evidence>
<evidence type="ECO:0000256" key="4">
    <source>
        <dbReference type="ARBA" id="ARBA00022692"/>
    </source>
</evidence>
<comment type="similarity">
    <text evidence="7">Belongs to the binding-protein-dependent transport system permease family.</text>
</comment>
<dbReference type="Proteomes" id="UP000077134">
    <property type="component" value="Unassembled WGS sequence"/>
</dbReference>
<dbReference type="PROSITE" id="PS50928">
    <property type="entry name" value="ABC_TM1"/>
    <property type="match status" value="1"/>
</dbReference>
<evidence type="ECO:0000256" key="1">
    <source>
        <dbReference type="ARBA" id="ARBA00004651"/>
    </source>
</evidence>
<comment type="caution">
    <text evidence="9">The sequence shown here is derived from an EMBL/GenBank/DDBJ whole genome shotgun (WGS) entry which is preliminary data.</text>
</comment>
<evidence type="ECO:0000259" key="8">
    <source>
        <dbReference type="PROSITE" id="PS50928"/>
    </source>
</evidence>
<accession>A0A167BF05</accession>
<dbReference type="Pfam" id="PF00528">
    <property type="entry name" value="BPD_transp_1"/>
    <property type="match status" value="1"/>
</dbReference>
<keyword evidence="4 7" id="KW-0812">Transmembrane</keyword>
<keyword evidence="3" id="KW-1003">Cell membrane</keyword>
<feature type="transmembrane region" description="Helical" evidence="7">
    <location>
        <begin position="109"/>
        <end position="131"/>
    </location>
</feature>